<evidence type="ECO:0000256" key="8">
    <source>
        <dbReference type="ARBA" id="ARBA00023136"/>
    </source>
</evidence>
<dbReference type="CDD" id="cd06581">
    <property type="entry name" value="TM_PBP1_LivM_like"/>
    <property type="match status" value="1"/>
</dbReference>
<feature type="transmembrane region" description="Helical" evidence="9">
    <location>
        <begin position="207"/>
        <end position="225"/>
    </location>
</feature>
<dbReference type="GO" id="GO:0016887">
    <property type="term" value="F:ATP hydrolysis activity"/>
    <property type="evidence" value="ECO:0007669"/>
    <property type="project" value="InterPro"/>
</dbReference>
<keyword evidence="8 9" id="KW-0472">Membrane</keyword>
<feature type="transmembrane region" description="Helical" evidence="9">
    <location>
        <begin position="78"/>
        <end position="105"/>
    </location>
</feature>
<evidence type="ECO:0000256" key="3">
    <source>
        <dbReference type="ARBA" id="ARBA00022475"/>
    </source>
</evidence>
<dbReference type="PROSITE" id="PS50893">
    <property type="entry name" value="ABC_TRANSPORTER_2"/>
    <property type="match status" value="1"/>
</dbReference>
<dbReference type="AlphaFoldDB" id="A0A2T7US66"/>
<evidence type="ECO:0000313" key="11">
    <source>
        <dbReference type="EMBL" id="PVE47585.1"/>
    </source>
</evidence>
<dbReference type="Gene3D" id="3.40.50.300">
    <property type="entry name" value="P-loop containing nucleotide triphosphate hydrolases"/>
    <property type="match status" value="1"/>
</dbReference>
<evidence type="ECO:0000256" key="5">
    <source>
        <dbReference type="ARBA" id="ARBA00022741"/>
    </source>
</evidence>
<dbReference type="GO" id="GO:0015658">
    <property type="term" value="F:branched-chain amino acid transmembrane transporter activity"/>
    <property type="evidence" value="ECO:0007669"/>
    <property type="project" value="InterPro"/>
</dbReference>
<feature type="transmembrane region" description="Helical" evidence="9">
    <location>
        <begin position="52"/>
        <end position="72"/>
    </location>
</feature>
<evidence type="ECO:0000256" key="2">
    <source>
        <dbReference type="ARBA" id="ARBA00022448"/>
    </source>
</evidence>
<gene>
    <name evidence="11" type="ORF">DDE23_09040</name>
</gene>
<comment type="caution">
    <text evidence="11">The sequence shown here is derived from an EMBL/GenBank/DDBJ whole genome shotgun (WGS) entry which is preliminary data.</text>
</comment>
<evidence type="ECO:0000256" key="7">
    <source>
        <dbReference type="ARBA" id="ARBA00022989"/>
    </source>
</evidence>
<comment type="subcellular location">
    <subcellularLocation>
        <location evidence="1">Cell membrane</location>
        <topology evidence="1">Multi-pass membrane protein</topology>
    </subcellularLocation>
</comment>
<evidence type="ECO:0000256" key="1">
    <source>
        <dbReference type="ARBA" id="ARBA00004651"/>
    </source>
</evidence>
<dbReference type="Pfam" id="PF00005">
    <property type="entry name" value="ABC_tran"/>
    <property type="match status" value="1"/>
</dbReference>
<dbReference type="EMBL" id="QDDR01000004">
    <property type="protein sequence ID" value="PVE47585.1"/>
    <property type="molecule type" value="Genomic_DNA"/>
</dbReference>
<dbReference type="InterPro" id="IPR027417">
    <property type="entry name" value="P-loop_NTPase"/>
</dbReference>
<sequence length="582" mass="60393">MGSIVTVNLALAAGLLLVPWLGGDFLAWQIGLFLLYGVAAQGVGFAWGRGGFLPLGNALFFGLGAYGAAAVLKATEGALWVNLAAMALIALLCAALAFGIALLLFRGRMGSGPGFSLVTLALVLIAAQIAETTPALTGGFNGFSGYPPLAGLDPFGGLYPVIVALVVAVTLSLTLIERLPAGLILRGLVAQEERLELLGFAPHRVKAWAFAGSAGIGALAGSLYASHQGIVTPQAIGFMLSAELVIWAAVGGRFSPLGPLLGAVAIGWASSALRDTVAWWEVGVAAVFLLVVLLQPGGAMDLIHRGIARLGLTRRRRDAPPLPAPPSRAAAARGPLRLCDVGLSAGGIRILDRLSLALPEAGILCVIGPNGAGKTTMLNAVTARLPVQSGQITLGAVSLGGKATWQMLDHGIARKMQIPTVFGALTLRENLQLAALAGRMRGLDALRPSPLRWQTPPVARLLADPEVPLAAGLDKDAGHLPQGHRQFLELAMTLSPEPRLVMLDEPAAGMSPAETQLMVRLARDYQQQTGAAIVVIEHDMHLVDALADEVAVLHQGRTLATGSLAEVRRDPLVAAVYAGGHK</sequence>
<dbReference type="SUPFAM" id="SSF52540">
    <property type="entry name" value="P-loop containing nucleoside triphosphate hydrolases"/>
    <property type="match status" value="1"/>
</dbReference>
<dbReference type="InterPro" id="IPR003593">
    <property type="entry name" value="AAA+_ATPase"/>
</dbReference>
<proteinExistence type="predicted"/>
<dbReference type="Pfam" id="PF02653">
    <property type="entry name" value="BPD_transp_2"/>
    <property type="match status" value="1"/>
</dbReference>
<keyword evidence="12" id="KW-1185">Reference proteome</keyword>
<feature type="domain" description="ABC transporter" evidence="10">
    <location>
        <begin position="336"/>
        <end position="580"/>
    </location>
</feature>
<keyword evidence="2" id="KW-0813">Transport</keyword>
<protein>
    <recommendedName>
        <fullName evidence="10">ABC transporter domain-containing protein</fullName>
    </recommendedName>
</protein>
<keyword evidence="6" id="KW-0067">ATP-binding</keyword>
<feature type="transmembrane region" description="Helical" evidence="9">
    <location>
        <begin position="157"/>
        <end position="176"/>
    </location>
</feature>
<dbReference type="GO" id="GO:0005524">
    <property type="term" value="F:ATP binding"/>
    <property type="evidence" value="ECO:0007669"/>
    <property type="project" value="UniProtKB-KW"/>
</dbReference>
<dbReference type="InterPro" id="IPR001851">
    <property type="entry name" value="ABC_transp_permease"/>
</dbReference>
<dbReference type="InterPro" id="IPR051120">
    <property type="entry name" value="ABC_AA/LPS_Transport"/>
</dbReference>
<feature type="transmembrane region" description="Helical" evidence="9">
    <location>
        <begin position="25"/>
        <end position="45"/>
    </location>
</feature>
<evidence type="ECO:0000256" key="4">
    <source>
        <dbReference type="ARBA" id="ARBA00022692"/>
    </source>
</evidence>
<dbReference type="Proteomes" id="UP000244810">
    <property type="component" value="Unassembled WGS sequence"/>
</dbReference>
<dbReference type="PANTHER" id="PTHR45772:SF8">
    <property type="entry name" value="HIGH-AFFINITY BRANCHED-CHAIN AMINO ACID TRANSPORT ATP-BINDING PROTEIN"/>
    <property type="match status" value="1"/>
</dbReference>
<dbReference type="RefSeq" id="WP_107750957.1">
    <property type="nucleotide sequence ID" value="NZ_QBKF01000003.1"/>
</dbReference>
<accession>A0A2T7US66</accession>
<evidence type="ECO:0000256" key="9">
    <source>
        <dbReference type="SAM" id="Phobius"/>
    </source>
</evidence>
<feature type="transmembrane region" description="Helical" evidence="9">
    <location>
        <begin position="257"/>
        <end position="273"/>
    </location>
</feature>
<name>A0A2T7US66_9RHOB</name>
<keyword evidence="3" id="KW-1003">Cell membrane</keyword>
<dbReference type="OrthoDB" id="9806149at2"/>
<evidence type="ECO:0000313" key="12">
    <source>
        <dbReference type="Proteomes" id="UP000244810"/>
    </source>
</evidence>
<dbReference type="SMART" id="SM00382">
    <property type="entry name" value="AAA"/>
    <property type="match status" value="1"/>
</dbReference>
<evidence type="ECO:0000256" key="6">
    <source>
        <dbReference type="ARBA" id="ARBA00022840"/>
    </source>
</evidence>
<keyword evidence="7 9" id="KW-1133">Transmembrane helix</keyword>
<keyword evidence="4 9" id="KW-0812">Transmembrane</keyword>
<feature type="transmembrane region" description="Helical" evidence="9">
    <location>
        <begin position="279"/>
        <end position="299"/>
    </location>
</feature>
<reference evidence="11 12" key="1">
    <citation type="journal article" date="2011" name="Syst. Appl. Microbiol.">
        <title>Defluviimonas denitrificans gen. nov., sp. nov., and Pararhodobacter aggregans gen. nov., sp. nov., non-phototrophic Rhodobacteraceae from the biofilter of a marine aquaculture.</title>
        <authorList>
            <person name="Foesel B.U."/>
            <person name="Drake H.L."/>
            <person name="Schramm A."/>
        </authorList>
    </citation>
    <scope>NUCLEOTIDE SEQUENCE [LARGE SCALE GENOMIC DNA]</scope>
    <source>
        <strain evidence="11 12">D1-19</strain>
    </source>
</reference>
<keyword evidence="5" id="KW-0547">Nucleotide-binding</keyword>
<dbReference type="InterPro" id="IPR003439">
    <property type="entry name" value="ABC_transporter-like_ATP-bd"/>
</dbReference>
<dbReference type="PANTHER" id="PTHR45772">
    <property type="entry name" value="CONSERVED COMPONENT OF ABC TRANSPORTER FOR NATURAL AMINO ACIDS-RELATED"/>
    <property type="match status" value="1"/>
</dbReference>
<dbReference type="InterPro" id="IPR043428">
    <property type="entry name" value="LivM-like"/>
</dbReference>
<feature type="transmembrane region" description="Helical" evidence="9">
    <location>
        <begin position="117"/>
        <end position="137"/>
    </location>
</feature>
<evidence type="ECO:0000259" key="10">
    <source>
        <dbReference type="PROSITE" id="PS50893"/>
    </source>
</evidence>
<dbReference type="GO" id="GO:0005886">
    <property type="term" value="C:plasma membrane"/>
    <property type="evidence" value="ECO:0007669"/>
    <property type="project" value="UniProtKB-SubCell"/>
</dbReference>
<organism evidence="11 12">
    <name type="scientific">Pararhodobacter aggregans</name>
    <dbReference type="NCBI Taxonomy" id="404875"/>
    <lineage>
        <taxon>Bacteria</taxon>
        <taxon>Pseudomonadati</taxon>
        <taxon>Pseudomonadota</taxon>
        <taxon>Alphaproteobacteria</taxon>
        <taxon>Rhodobacterales</taxon>
        <taxon>Paracoccaceae</taxon>
        <taxon>Pararhodobacter</taxon>
    </lineage>
</organism>